<dbReference type="EMBL" id="JACEIK010000151">
    <property type="protein sequence ID" value="MCD7451052.1"/>
    <property type="molecule type" value="Genomic_DNA"/>
</dbReference>
<feature type="region of interest" description="Disordered" evidence="1">
    <location>
        <begin position="198"/>
        <end position="229"/>
    </location>
</feature>
<protein>
    <submittedName>
        <fullName evidence="2">Uncharacterized protein</fullName>
    </submittedName>
</protein>
<dbReference type="PANTHER" id="PTHR33318:SF22">
    <property type="entry name" value="SUPPRESSOR PROTEIN SRP40-LIKE ISOFORM X1"/>
    <property type="match status" value="1"/>
</dbReference>
<organism evidence="2 3">
    <name type="scientific">Datura stramonium</name>
    <name type="common">Jimsonweed</name>
    <name type="synonym">Common thornapple</name>
    <dbReference type="NCBI Taxonomy" id="4076"/>
    <lineage>
        <taxon>Eukaryota</taxon>
        <taxon>Viridiplantae</taxon>
        <taxon>Streptophyta</taxon>
        <taxon>Embryophyta</taxon>
        <taxon>Tracheophyta</taxon>
        <taxon>Spermatophyta</taxon>
        <taxon>Magnoliopsida</taxon>
        <taxon>eudicotyledons</taxon>
        <taxon>Gunneridae</taxon>
        <taxon>Pentapetalae</taxon>
        <taxon>asterids</taxon>
        <taxon>lamiids</taxon>
        <taxon>Solanales</taxon>
        <taxon>Solanaceae</taxon>
        <taxon>Solanoideae</taxon>
        <taxon>Datureae</taxon>
        <taxon>Datura</taxon>
    </lineage>
</organism>
<gene>
    <name evidence="2" type="ORF">HAX54_009418</name>
</gene>
<evidence type="ECO:0000313" key="3">
    <source>
        <dbReference type="Proteomes" id="UP000823775"/>
    </source>
</evidence>
<dbReference type="Proteomes" id="UP000823775">
    <property type="component" value="Unassembled WGS sequence"/>
</dbReference>
<comment type="caution">
    <text evidence="2">The sequence shown here is derived from an EMBL/GenBank/DDBJ whole genome shotgun (WGS) entry which is preliminary data.</text>
</comment>
<sequence length="273" mass="30047">MRVDQRFGLLEPDATIFGGLICCISSTAASGSRLHGDVNKGDVMIVTFLLPIKESKEDLLETHENGEVSVAINGEKEDTRHKIANPINLFEEFKDEEEEELNRSSREHLLETRKMSMLKIRISAISSGNPESTGKDTAAITTPPSLLKTTKHHEEKENVDTNLLDFSSIRYNGVQQEPSLKLHERKIGVDTSLSSWLVESSQDDTPNSKNSAGSVGNSPSERRARPVDRPILGALTVEDLKDEKHIVIGTVGSYLRHTGKATNVYSDSGISSH</sequence>
<name>A0ABS8RWG1_DATST</name>
<feature type="compositionally biased region" description="Polar residues" evidence="1">
    <location>
        <begin position="198"/>
        <end position="219"/>
    </location>
</feature>
<reference evidence="2 3" key="1">
    <citation type="journal article" date="2021" name="BMC Genomics">
        <title>Datura genome reveals duplications of psychoactive alkaloid biosynthetic genes and high mutation rate following tissue culture.</title>
        <authorList>
            <person name="Rajewski A."/>
            <person name="Carter-House D."/>
            <person name="Stajich J."/>
            <person name="Litt A."/>
        </authorList>
    </citation>
    <scope>NUCLEOTIDE SEQUENCE [LARGE SCALE GENOMIC DNA]</scope>
    <source>
        <strain evidence="2">AR-01</strain>
    </source>
</reference>
<dbReference type="InterPro" id="IPR039300">
    <property type="entry name" value="JASON"/>
</dbReference>
<proteinExistence type="predicted"/>
<accession>A0ABS8RWG1</accession>
<keyword evidence="3" id="KW-1185">Reference proteome</keyword>
<evidence type="ECO:0000313" key="2">
    <source>
        <dbReference type="EMBL" id="MCD7451052.1"/>
    </source>
</evidence>
<evidence type="ECO:0000256" key="1">
    <source>
        <dbReference type="SAM" id="MobiDB-lite"/>
    </source>
</evidence>
<dbReference type="PANTHER" id="PTHR33318">
    <property type="entry name" value="ASPARTYL/GLUTAMYL-TRNA(ASN/GLN) AMIDOTRANSFERASE SUBUNIT"/>
    <property type="match status" value="1"/>
</dbReference>